<dbReference type="PANTHER" id="PTHR30033:SF1">
    <property type="entry name" value="FLAGELLAR HOOK-ASSOCIATED PROTEIN 1"/>
    <property type="match status" value="1"/>
</dbReference>
<evidence type="ECO:0000256" key="2">
    <source>
        <dbReference type="ARBA" id="ARBA00004613"/>
    </source>
</evidence>
<keyword evidence="10" id="KW-0966">Cell projection</keyword>
<protein>
    <recommendedName>
        <fullName evidence="4">Flagellar hook-associated protein 1</fullName>
    </recommendedName>
</protein>
<comment type="caution">
    <text evidence="10">The sequence shown here is derived from an EMBL/GenBank/DDBJ whole genome shotgun (WGS) entry which is preliminary data.</text>
</comment>
<comment type="subcellular location">
    <subcellularLocation>
        <location evidence="1">Bacterial flagellum</location>
    </subcellularLocation>
    <subcellularLocation>
        <location evidence="2">Secreted</location>
    </subcellularLocation>
</comment>
<keyword evidence="5" id="KW-0964">Secreted</keyword>
<keyword evidence="11" id="KW-1185">Reference proteome</keyword>
<dbReference type="Pfam" id="PF06429">
    <property type="entry name" value="Flg_bbr_C"/>
    <property type="match status" value="1"/>
</dbReference>
<keyword evidence="10" id="KW-0969">Cilium</keyword>
<feature type="domain" description="Flagellar basal-body/hook protein C-terminal" evidence="8">
    <location>
        <begin position="431"/>
        <end position="469"/>
    </location>
</feature>
<dbReference type="InterPro" id="IPR002371">
    <property type="entry name" value="FlgK"/>
</dbReference>
<feature type="region of interest" description="Disordered" evidence="7">
    <location>
        <begin position="341"/>
        <end position="361"/>
    </location>
</feature>
<evidence type="ECO:0000256" key="3">
    <source>
        <dbReference type="ARBA" id="ARBA00009677"/>
    </source>
</evidence>
<keyword evidence="6" id="KW-0975">Bacterial flagellum</keyword>
<dbReference type="Proteomes" id="UP000757604">
    <property type="component" value="Unassembled WGS sequence"/>
</dbReference>
<evidence type="ECO:0000256" key="1">
    <source>
        <dbReference type="ARBA" id="ARBA00004365"/>
    </source>
</evidence>
<reference evidence="10 11" key="1">
    <citation type="journal article" date="2021" name="MBio">
        <title>Poor Competitiveness of Bradyrhizobium in Pigeon Pea Root Colonization in Indian Soils.</title>
        <authorList>
            <person name="Chalasani D."/>
            <person name="Basu A."/>
            <person name="Pullabhotla S.V.S.R.N."/>
            <person name="Jorrin B."/>
            <person name="Neal A.L."/>
            <person name="Poole P.S."/>
            <person name="Podile A.R."/>
            <person name="Tkacz A."/>
        </authorList>
    </citation>
    <scope>NUCLEOTIDE SEQUENCE [LARGE SCALE GENOMIC DNA]</scope>
    <source>
        <strain evidence="10 11">HU44</strain>
    </source>
</reference>
<feature type="domain" description="Flagellar hook-associated protein FlgK helical" evidence="9">
    <location>
        <begin position="87"/>
        <end position="304"/>
    </location>
</feature>
<dbReference type="InterPro" id="IPR053927">
    <property type="entry name" value="FlgK_helical"/>
</dbReference>
<dbReference type="RefSeq" id="WP_220371694.1">
    <property type="nucleotide sequence ID" value="NZ_JAEUAO010000002.1"/>
</dbReference>
<keyword evidence="10" id="KW-0282">Flagellum</keyword>
<dbReference type="EMBL" id="JAEUAO010000002">
    <property type="protein sequence ID" value="MBW9063697.1"/>
    <property type="molecule type" value="Genomic_DNA"/>
</dbReference>
<gene>
    <name evidence="10" type="primary">flgK</name>
    <name evidence="10" type="ORF">JNB71_10235</name>
</gene>
<dbReference type="PANTHER" id="PTHR30033">
    <property type="entry name" value="FLAGELLAR HOOK-ASSOCIATED PROTEIN 1"/>
    <property type="match status" value="1"/>
</dbReference>
<evidence type="ECO:0000256" key="7">
    <source>
        <dbReference type="SAM" id="MobiDB-lite"/>
    </source>
</evidence>
<comment type="similarity">
    <text evidence="3">Belongs to the flagella basal body rod proteins family.</text>
</comment>
<evidence type="ECO:0000259" key="9">
    <source>
        <dbReference type="Pfam" id="PF22638"/>
    </source>
</evidence>
<dbReference type="Pfam" id="PF22638">
    <property type="entry name" value="FlgK_D1"/>
    <property type="match status" value="1"/>
</dbReference>
<dbReference type="SUPFAM" id="SSF64518">
    <property type="entry name" value="Phase 1 flagellin"/>
    <property type="match status" value="1"/>
</dbReference>
<name>A0ABS7H8Y1_9HYPH</name>
<evidence type="ECO:0000313" key="11">
    <source>
        <dbReference type="Proteomes" id="UP000757604"/>
    </source>
</evidence>
<accession>A0ABS7H8Y1</accession>
<evidence type="ECO:0000259" key="8">
    <source>
        <dbReference type="Pfam" id="PF06429"/>
    </source>
</evidence>
<dbReference type="InterPro" id="IPR010930">
    <property type="entry name" value="Flg_bb/hook_C_dom"/>
</dbReference>
<evidence type="ECO:0000256" key="4">
    <source>
        <dbReference type="ARBA" id="ARBA00016244"/>
    </source>
</evidence>
<evidence type="ECO:0000256" key="5">
    <source>
        <dbReference type="ARBA" id="ARBA00022525"/>
    </source>
</evidence>
<proteinExistence type="inferred from homology"/>
<sequence length="473" mass="49433">MSLASAINTAQTIFTNTGQQTAVVSKNIANSSNGDYVRRLAMMGVDSGGQYYVNIQRAQDDALFKQTISSISQSSAQSRLLEGLQTIQTVFGGDEYPSSPSSYLATFRSSLQTYAASPGNITIASSTVADAKDLANSISTGATAVQEVRADADSEILEQVGTLNELLSKFETINNQIVGALATGADASDALDQRDKLLKSMAEIIGISTVTRSNMDTVIYSADGTVLFETIPRKVTFTPTSNYDATVTGNPILVDGIAIKAGSGGNTSAEGTLASLLQLRDDLAPKIQSQLDEMARGLVTMFQENGAPGLFVWSGITVPAAGTITAGIASSLAVNPTAEADPTTLRDGIVNGGASSNPTGSSGYTELLDSYIVAMDTPMSFDTAADLGGTATIMTYASSSIGWLEQLRKSATTADENKSVMLAQTQQALSNATGVSLDEELALMLDLEQSYKASAKLLSTVDEMLTTLLDSVR</sequence>
<evidence type="ECO:0000256" key="6">
    <source>
        <dbReference type="ARBA" id="ARBA00023143"/>
    </source>
</evidence>
<dbReference type="NCBIfam" id="TIGR02492">
    <property type="entry name" value="flgK_ends"/>
    <property type="match status" value="1"/>
</dbReference>
<organism evidence="10 11">
    <name type="scientific">Rhizobium herbae</name>
    <dbReference type="NCBI Taxonomy" id="508661"/>
    <lineage>
        <taxon>Bacteria</taxon>
        <taxon>Pseudomonadati</taxon>
        <taxon>Pseudomonadota</taxon>
        <taxon>Alphaproteobacteria</taxon>
        <taxon>Hyphomicrobiales</taxon>
        <taxon>Rhizobiaceae</taxon>
        <taxon>Rhizobium/Agrobacterium group</taxon>
        <taxon>Rhizobium</taxon>
    </lineage>
</organism>
<evidence type="ECO:0000313" key="10">
    <source>
        <dbReference type="EMBL" id="MBW9063697.1"/>
    </source>
</evidence>